<name>Q69LX8_ORYSJ</name>
<reference evidence="3" key="2">
    <citation type="journal article" date="2008" name="Nucleic Acids Res.">
        <title>The rice annotation project database (RAP-DB): 2008 update.</title>
        <authorList>
            <consortium name="The rice annotation project (RAP)"/>
        </authorList>
    </citation>
    <scope>GENOME REANNOTATION</scope>
    <source>
        <strain evidence="3">cv. Nipponbare</strain>
    </source>
</reference>
<evidence type="ECO:0000256" key="1">
    <source>
        <dbReference type="SAM" id="MobiDB-lite"/>
    </source>
</evidence>
<accession>Q69LX8</accession>
<feature type="region of interest" description="Disordered" evidence="1">
    <location>
        <begin position="102"/>
        <end position="139"/>
    </location>
</feature>
<proteinExistence type="predicted"/>
<sequence>MEHIGQFTILVTSIVKTGIVHNTLPIDPIDFDNRKVLIRSSQAESMKGKNVIIGDLRPKTIRINNAMAEDHKIEKDEPFSSQTTKKPKLTFDMLMAKYKKGLADQRFDNQSSDSKRPRSSCRKRFGQTPKQSEPSTIPT</sequence>
<dbReference type="EMBL" id="AP005801">
    <property type="protein sequence ID" value="BAD36398.1"/>
    <property type="molecule type" value="Genomic_DNA"/>
</dbReference>
<evidence type="ECO:0000313" key="3">
    <source>
        <dbReference type="Proteomes" id="UP000000763"/>
    </source>
</evidence>
<gene>
    <name evidence="2" type="primary">OSJNBa0045M11.19</name>
</gene>
<dbReference type="Proteomes" id="UP000000763">
    <property type="component" value="Chromosome 9"/>
</dbReference>
<organism evidence="2 3">
    <name type="scientific">Oryza sativa subsp. japonica</name>
    <name type="common">Rice</name>
    <dbReference type="NCBI Taxonomy" id="39947"/>
    <lineage>
        <taxon>Eukaryota</taxon>
        <taxon>Viridiplantae</taxon>
        <taxon>Streptophyta</taxon>
        <taxon>Embryophyta</taxon>
        <taxon>Tracheophyta</taxon>
        <taxon>Spermatophyta</taxon>
        <taxon>Magnoliopsida</taxon>
        <taxon>Liliopsida</taxon>
        <taxon>Poales</taxon>
        <taxon>Poaceae</taxon>
        <taxon>BOP clade</taxon>
        <taxon>Oryzoideae</taxon>
        <taxon>Oryzeae</taxon>
        <taxon>Oryzinae</taxon>
        <taxon>Oryza</taxon>
        <taxon>Oryza sativa</taxon>
    </lineage>
</organism>
<evidence type="ECO:0000313" key="2">
    <source>
        <dbReference type="EMBL" id="BAD36398.1"/>
    </source>
</evidence>
<reference evidence="3" key="1">
    <citation type="journal article" date="2005" name="Nature">
        <title>The map-based sequence of the rice genome.</title>
        <authorList>
            <consortium name="International rice genome sequencing project (IRGSP)"/>
            <person name="Matsumoto T."/>
            <person name="Wu J."/>
            <person name="Kanamori H."/>
            <person name="Katayose Y."/>
            <person name="Fujisawa M."/>
            <person name="Namiki N."/>
            <person name="Mizuno H."/>
            <person name="Yamamoto K."/>
            <person name="Antonio B.A."/>
            <person name="Baba T."/>
            <person name="Sakata K."/>
            <person name="Nagamura Y."/>
            <person name="Aoki H."/>
            <person name="Arikawa K."/>
            <person name="Arita K."/>
            <person name="Bito T."/>
            <person name="Chiden Y."/>
            <person name="Fujitsuka N."/>
            <person name="Fukunaka R."/>
            <person name="Hamada M."/>
            <person name="Harada C."/>
            <person name="Hayashi A."/>
            <person name="Hijishita S."/>
            <person name="Honda M."/>
            <person name="Hosokawa S."/>
            <person name="Ichikawa Y."/>
            <person name="Idonuma A."/>
            <person name="Iijima M."/>
            <person name="Ikeda M."/>
            <person name="Ikeno M."/>
            <person name="Ito K."/>
            <person name="Ito S."/>
            <person name="Ito T."/>
            <person name="Ito Y."/>
            <person name="Ito Y."/>
            <person name="Iwabuchi A."/>
            <person name="Kamiya K."/>
            <person name="Karasawa W."/>
            <person name="Kurita K."/>
            <person name="Katagiri S."/>
            <person name="Kikuta A."/>
            <person name="Kobayashi H."/>
            <person name="Kobayashi N."/>
            <person name="Machita K."/>
            <person name="Maehara T."/>
            <person name="Masukawa M."/>
            <person name="Mizubayashi T."/>
            <person name="Mukai Y."/>
            <person name="Nagasaki H."/>
            <person name="Nagata Y."/>
            <person name="Naito S."/>
            <person name="Nakashima M."/>
            <person name="Nakama Y."/>
            <person name="Nakamichi Y."/>
            <person name="Nakamura M."/>
            <person name="Meguro A."/>
            <person name="Negishi M."/>
            <person name="Ohta I."/>
            <person name="Ohta T."/>
            <person name="Okamoto M."/>
            <person name="Ono N."/>
            <person name="Saji S."/>
            <person name="Sakaguchi M."/>
            <person name="Sakai K."/>
            <person name="Shibata M."/>
            <person name="Shimokawa T."/>
            <person name="Song J."/>
            <person name="Takazaki Y."/>
            <person name="Terasawa K."/>
            <person name="Tsugane M."/>
            <person name="Tsuji K."/>
            <person name="Ueda S."/>
            <person name="Waki K."/>
            <person name="Yamagata H."/>
            <person name="Yamamoto M."/>
            <person name="Yamamoto S."/>
            <person name="Yamane H."/>
            <person name="Yoshiki S."/>
            <person name="Yoshihara R."/>
            <person name="Yukawa K."/>
            <person name="Zhong H."/>
            <person name="Yano M."/>
            <person name="Yuan Q."/>
            <person name="Ouyang S."/>
            <person name="Liu J."/>
            <person name="Jones K.M."/>
            <person name="Gansberger K."/>
            <person name="Moffat K."/>
            <person name="Hill J."/>
            <person name="Bera J."/>
            <person name="Fadrosh D."/>
            <person name="Jin S."/>
            <person name="Johri S."/>
            <person name="Kim M."/>
            <person name="Overton L."/>
            <person name="Reardon M."/>
            <person name="Tsitrin T."/>
            <person name="Vuong H."/>
            <person name="Weaver B."/>
            <person name="Ciecko A."/>
            <person name="Tallon L."/>
            <person name="Jackson J."/>
            <person name="Pai G."/>
            <person name="Aken S.V."/>
            <person name="Utterback T."/>
            <person name="Reidmuller S."/>
            <person name="Feldblyum T."/>
            <person name="Hsiao J."/>
            <person name="Zismann V."/>
            <person name="Iobst S."/>
            <person name="de Vazeille A.R."/>
            <person name="Buell C.R."/>
            <person name="Ying K."/>
            <person name="Li Y."/>
            <person name="Lu T."/>
            <person name="Huang Y."/>
            <person name="Zhao Q."/>
            <person name="Feng Q."/>
            <person name="Zhang L."/>
            <person name="Zhu J."/>
            <person name="Weng Q."/>
            <person name="Mu J."/>
            <person name="Lu Y."/>
            <person name="Fan D."/>
            <person name="Liu Y."/>
            <person name="Guan J."/>
            <person name="Zhang Y."/>
            <person name="Yu S."/>
            <person name="Liu X."/>
            <person name="Zhang Y."/>
            <person name="Hong G."/>
            <person name="Han B."/>
            <person name="Choisne N."/>
            <person name="Demange N."/>
            <person name="Orjeda G."/>
            <person name="Samain S."/>
            <person name="Cattolico L."/>
            <person name="Pelletier E."/>
            <person name="Couloux A."/>
            <person name="Segurens B."/>
            <person name="Wincker P."/>
            <person name="D'Hont A."/>
            <person name="Scarpelli C."/>
            <person name="Weissenbach J."/>
            <person name="Salanoubat M."/>
            <person name="Quetier F."/>
            <person name="Yu Y."/>
            <person name="Kim H.R."/>
            <person name="Rambo T."/>
            <person name="Currie J."/>
            <person name="Collura K."/>
            <person name="Luo M."/>
            <person name="Yang T."/>
            <person name="Ammiraju J.S.S."/>
            <person name="Engler F."/>
            <person name="Soderlund C."/>
            <person name="Wing R.A."/>
            <person name="Palmer L.E."/>
            <person name="de la Bastide M."/>
            <person name="Spiegel L."/>
            <person name="Nascimento L."/>
            <person name="Zutavern T."/>
            <person name="O'Shaughnessy A."/>
            <person name="Dike S."/>
            <person name="Dedhia N."/>
            <person name="Preston R."/>
            <person name="Balija V."/>
            <person name="McCombie W.R."/>
            <person name="Chow T."/>
            <person name="Chen H."/>
            <person name="Chung M."/>
            <person name="Chen C."/>
            <person name="Shaw J."/>
            <person name="Wu H."/>
            <person name="Hsiao K."/>
            <person name="Chao Y."/>
            <person name="Chu M."/>
            <person name="Cheng C."/>
            <person name="Hour A."/>
            <person name="Lee P."/>
            <person name="Lin S."/>
            <person name="Lin Y."/>
            <person name="Liou J."/>
            <person name="Liu S."/>
            <person name="Hsing Y."/>
            <person name="Raghuvanshi S."/>
            <person name="Mohanty A."/>
            <person name="Bharti A.K."/>
            <person name="Gaur A."/>
            <person name="Gupta V."/>
            <person name="Kumar D."/>
            <person name="Ravi V."/>
            <person name="Vij S."/>
            <person name="Kapur A."/>
            <person name="Khurana P."/>
            <person name="Khurana P."/>
            <person name="Khurana J.P."/>
            <person name="Tyagi A.K."/>
            <person name="Gaikwad K."/>
            <person name="Singh A."/>
            <person name="Dalal V."/>
            <person name="Srivastava S."/>
            <person name="Dixit A."/>
            <person name="Pal A.K."/>
            <person name="Ghazi I.A."/>
            <person name="Yadav M."/>
            <person name="Pandit A."/>
            <person name="Bhargava A."/>
            <person name="Sureshbabu K."/>
            <person name="Batra K."/>
            <person name="Sharma T.R."/>
            <person name="Mohapatra T."/>
            <person name="Singh N.K."/>
            <person name="Messing J."/>
            <person name="Nelson A.B."/>
            <person name="Fuks G."/>
            <person name="Kavchok S."/>
            <person name="Keizer G."/>
            <person name="Linton E."/>
            <person name="Llaca V."/>
            <person name="Song R."/>
            <person name="Tanyolac B."/>
            <person name="Young S."/>
            <person name="Ho-Il K."/>
            <person name="Hahn J.H."/>
            <person name="Sangsakoo G."/>
            <person name="Vanavichit A."/>
            <person name="de Mattos Luiz.A.T."/>
            <person name="Zimmer P.D."/>
            <person name="Malone G."/>
            <person name="Dellagostin O."/>
            <person name="de Oliveira A.C."/>
            <person name="Bevan M."/>
            <person name="Bancroft I."/>
            <person name="Minx P."/>
            <person name="Cordum H."/>
            <person name="Wilson R."/>
            <person name="Cheng Z."/>
            <person name="Jin W."/>
            <person name="Jiang J."/>
            <person name="Leong S.A."/>
            <person name="Iwama H."/>
            <person name="Gojobori T."/>
            <person name="Itoh T."/>
            <person name="Niimura Y."/>
            <person name="Fujii Y."/>
            <person name="Habara T."/>
            <person name="Sakai H."/>
            <person name="Sato Y."/>
            <person name="Wilson G."/>
            <person name="Kumar K."/>
            <person name="McCouch S."/>
            <person name="Juretic N."/>
            <person name="Hoen D."/>
            <person name="Wright S."/>
            <person name="Bruskiewich R."/>
            <person name="Bureau T."/>
            <person name="Miyao A."/>
            <person name="Hirochika H."/>
            <person name="Nishikawa T."/>
            <person name="Kadowaki K."/>
            <person name="Sugiura M."/>
            <person name="Burr B."/>
            <person name="Sasaki T."/>
        </authorList>
    </citation>
    <scope>NUCLEOTIDE SEQUENCE [LARGE SCALE GENOMIC DNA]</scope>
    <source>
        <strain evidence="3">cv. Nipponbare</strain>
    </source>
</reference>
<feature type="compositionally biased region" description="Polar residues" evidence="1">
    <location>
        <begin position="128"/>
        <end position="139"/>
    </location>
</feature>
<protein>
    <submittedName>
        <fullName evidence="2">Uncharacterized protein</fullName>
    </submittedName>
</protein>
<dbReference type="AlphaFoldDB" id="Q69LX8"/>